<proteinExistence type="predicted"/>
<dbReference type="SUPFAM" id="SSF48403">
    <property type="entry name" value="Ankyrin repeat"/>
    <property type="match status" value="1"/>
</dbReference>
<name>A0AA95J2F4_9VIRU</name>
<dbReference type="InterPro" id="IPR036770">
    <property type="entry name" value="Ankyrin_rpt-contain_sf"/>
</dbReference>
<dbReference type="Proteomes" id="UP001185135">
    <property type="component" value="Segment"/>
</dbReference>
<sequence>MEPIAHFLFACCLRRDATHGAYARVANPATTDGGDLDGSERKAQDALFGLPTELWHMIWRHAAQASQAHFVVARVCRSWRRAVLDLHRTSGMRSMQRGAEACRIFVARDAVDAGNAGLLAWALKSACSAKPTPLACARLWDRLAVSGSLACAHVLRDVGPWPPECVAGCPCRYRSSVAPSGDSCRTARIMSTVVANRHVDLFRALVRWKIADRTRWCQRVLSGAIGYGYTDILDVLVEERTFATFTRRLSAFPAYRSFRDPAGISWIEWAAYCDKPESIVWLVGHGTGTQADCDNALVVAARHGNVSAMVWLCERGHMAHFAAAFVGALEQRRIKAARVMMPYAALAYAHAQIQGDTITEAVVRARVASLPLCARAVPLLDALLTLDKTDQA</sequence>
<accession>A0AA95J2F4</accession>
<reference evidence="1" key="1">
    <citation type="submission" date="2022-06" db="EMBL/GenBank/DDBJ databases">
        <authorList>
            <person name="Legendre M."/>
            <person name="Claverie J.-M."/>
            <person name="Alempic J.-M."/>
            <person name="Abergel C."/>
        </authorList>
    </citation>
    <scope>NUCLEOTIDE SEQUENCE</scope>
    <source>
        <strain evidence="1">Kuranda</strain>
    </source>
</reference>
<gene>
    <name evidence="1" type="ORF">pkur_cds_705</name>
</gene>
<protein>
    <submittedName>
        <fullName evidence="1">Ankyrin repeat protein</fullName>
    </submittedName>
</protein>
<evidence type="ECO:0000313" key="2">
    <source>
        <dbReference type="Proteomes" id="UP001185135"/>
    </source>
</evidence>
<dbReference type="EMBL" id="ON887157">
    <property type="protein sequence ID" value="WBR14879.1"/>
    <property type="molecule type" value="Genomic_DNA"/>
</dbReference>
<dbReference type="Gene3D" id="1.25.40.20">
    <property type="entry name" value="Ankyrin repeat-containing domain"/>
    <property type="match status" value="1"/>
</dbReference>
<organism evidence="1 2">
    <name type="scientific">Pandoravirus kuranda</name>
    <dbReference type="NCBI Taxonomy" id="3019033"/>
    <lineage>
        <taxon>Viruses</taxon>
        <taxon>Pandoravirus</taxon>
    </lineage>
</organism>
<evidence type="ECO:0000313" key="1">
    <source>
        <dbReference type="EMBL" id="WBR14879.1"/>
    </source>
</evidence>